<feature type="transmembrane region" description="Helical" evidence="1">
    <location>
        <begin position="16"/>
        <end position="35"/>
    </location>
</feature>
<feature type="transmembrane region" description="Helical" evidence="1">
    <location>
        <begin position="117"/>
        <end position="135"/>
    </location>
</feature>
<feature type="transmembrane region" description="Helical" evidence="1">
    <location>
        <begin position="92"/>
        <end position="111"/>
    </location>
</feature>
<dbReference type="eggNOG" id="COG0659">
    <property type="taxonomic scope" value="Bacteria"/>
</dbReference>
<feature type="transmembrane region" description="Helical" evidence="1">
    <location>
        <begin position="169"/>
        <end position="188"/>
    </location>
</feature>
<feature type="transmembrane region" description="Helical" evidence="1">
    <location>
        <begin position="340"/>
        <end position="363"/>
    </location>
</feature>
<evidence type="ECO:0000313" key="2">
    <source>
        <dbReference type="EMBL" id="EEC89860.1"/>
    </source>
</evidence>
<feature type="transmembrane region" description="Helical" evidence="1">
    <location>
        <begin position="41"/>
        <end position="64"/>
    </location>
</feature>
<reference evidence="2 3" key="1">
    <citation type="submission" date="2008-11" db="EMBL/GenBank/DDBJ databases">
        <title>Draft genome sequence of Eubacterium biforme (DSM 3989).</title>
        <authorList>
            <person name="Sudarsanam P."/>
            <person name="Ley R."/>
            <person name="Guruge J."/>
            <person name="Turnbaugh P.J."/>
            <person name="Mahowald M."/>
            <person name="Liep D."/>
            <person name="Gordon J."/>
        </authorList>
    </citation>
    <scope>NUCLEOTIDE SEQUENCE [LARGE SCALE GENOMIC DNA]</scope>
    <source>
        <strain evidence="2 3">DSM 3989</strain>
    </source>
</reference>
<name>B7CBN0_9FIRM</name>
<dbReference type="AlphaFoldDB" id="B7CBN0"/>
<dbReference type="STRING" id="518637.EUBIFOR_01605"/>
<protein>
    <submittedName>
        <fullName evidence="2">Putative permease</fullName>
    </submittedName>
</protein>
<comment type="caution">
    <text evidence="2">The sequence shown here is derived from an EMBL/GenBank/DDBJ whole genome shotgun (WGS) entry which is preliminary data.</text>
</comment>
<evidence type="ECO:0000256" key="1">
    <source>
        <dbReference type="SAM" id="Phobius"/>
    </source>
</evidence>
<dbReference type="HOGENOM" id="CLU_782333_0_0_9"/>
<dbReference type="EMBL" id="ABYT01000086">
    <property type="protein sequence ID" value="EEC89860.1"/>
    <property type="molecule type" value="Genomic_DNA"/>
</dbReference>
<keyword evidence="1" id="KW-0472">Membrane</keyword>
<accession>B7CBN0</accession>
<organism evidence="2 3">
    <name type="scientific">Holdemanella biformis DSM 3989</name>
    <dbReference type="NCBI Taxonomy" id="518637"/>
    <lineage>
        <taxon>Bacteria</taxon>
        <taxon>Bacillati</taxon>
        <taxon>Bacillota</taxon>
        <taxon>Erysipelotrichia</taxon>
        <taxon>Erysipelotrichales</taxon>
        <taxon>Erysipelotrichaceae</taxon>
        <taxon>Holdemanella</taxon>
    </lineage>
</organism>
<feature type="transmembrane region" description="Helical" evidence="1">
    <location>
        <begin position="209"/>
        <end position="231"/>
    </location>
</feature>
<keyword evidence="1" id="KW-1133">Transmembrane helix</keyword>
<sequence length="368" mass="38250">MLIIQLFFIFLEEKGIMTNILTDILAIIGVVLNGLPQGLLALTFGFASIPTAMAFFIGAIGNTLTQSVAPISFQAETITYAGSAGKNRSERCTMIFFGAVIMALIGAFGLLTKIVDFIGEDIAFGMMAGVGIILTKAAMDMIKKDKLAGGVSLAAALITYFITRNDSNTLVYTIVISVVASCIANAIFKKEKENIVVVDDKFMRQKFTINANVIMGALGMVCLNIGSNISFGSITASMASSGNYNVDHLTLISSLADMGSSFFGGAPVESIISATASAPHPVWAGVAMMVVIGVILIMGVLPKISKYVPASSIAGFLFVLGIFKTVALDAPAALAANAAVGGSTLVVTAVTNPFLGMVAGIVVRMLGI</sequence>
<evidence type="ECO:0000313" key="3">
    <source>
        <dbReference type="Proteomes" id="UP000004315"/>
    </source>
</evidence>
<dbReference type="Proteomes" id="UP000004315">
    <property type="component" value="Unassembled WGS sequence"/>
</dbReference>
<feature type="transmembrane region" description="Helical" evidence="1">
    <location>
        <begin position="313"/>
        <end position="334"/>
    </location>
</feature>
<gene>
    <name evidence="2" type="ORF">EUBIFOR_01605</name>
</gene>
<proteinExistence type="predicted"/>
<keyword evidence="1" id="KW-0812">Transmembrane</keyword>
<feature type="transmembrane region" description="Helical" evidence="1">
    <location>
        <begin position="282"/>
        <end position="301"/>
    </location>
</feature>
<feature type="transmembrane region" description="Helical" evidence="1">
    <location>
        <begin position="147"/>
        <end position="163"/>
    </location>
</feature>
<keyword evidence="3" id="KW-1185">Reference proteome</keyword>